<evidence type="ECO:0000256" key="6">
    <source>
        <dbReference type="SAM" id="MobiDB-lite"/>
    </source>
</evidence>
<evidence type="ECO:0000256" key="3">
    <source>
        <dbReference type="ARBA" id="ARBA00022692"/>
    </source>
</evidence>
<feature type="region of interest" description="Disordered" evidence="6">
    <location>
        <begin position="89"/>
        <end position="138"/>
    </location>
</feature>
<dbReference type="EMBL" id="CAIF01000254">
    <property type="protein sequence ID" value="CCH46573.1"/>
    <property type="molecule type" value="Genomic_DNA"/>
</dbReference>
<evidence type="ECO:0000259" key="8">
    <source>
        <dbReference type="PROSITE" id="PS50202"/>
    </source>
</evidence>
<dbReference type="PANTHER" id="PTHR10809">
    <property type="entry name" value="VESICLE-ASSOCIATED MEMBRANE PROTEIN-ASSOCIATED PROTEIN"/>
    <property type="match status" value="1"/>
</dbReference>
<gene>
    <name evidence="9" type="ORF">BN7_6166</name>
</gene>
<dbReference type="InParanoid" id="K0KZK1"/>
<dbReference type="Proteomes" id="UP000009328">
    <property type="component" value="Unassembled WGS sequence"/>
</dbReference>
<dbReference type="InterPro" id="IPR013783">
    <property type="entry name" value="Ig-like_fold"/>
</dbReference>
<dbReference type="eggNOG" id="KOG0439">
    <property type="taxonomic scope" value="Eukaryota"/>
</dbReference>
<evidence type="ECO:0000256" key="2">
    <source>
        <dbReference type="ARBA" id="ARBA00008932"/>
    </source>
</evidence>
<proteinExistence type="inferred from homology"/>
<accession>K0KZK1</accession>
<dbReference type="PANTHER" id="PTHR10809:SF6">
    <property type="entry name" value="AT11025P-RELATED"/>
    <property type="match status" value="1"/>
</dbReference>
<dbReference type="HOGENOM" id="CLU_072622_1_0_1"/>
<protein>
    <submittedName>
        <fullName evidence="9">Vesicle-associated membrane protein-associated protein B/C</fullName>
    </submittedName>
</protein>
<evidence type="ECO:0000256" key="7">
    <source>
        <dbReference type="SAM" id="Phobius"/>
    </source>
</evidence>
<dbReference type="STRING" id="1206466.K0KZK1"/>
<dbReference type="Pfam" id="PF00635">
    <property type="entry name" value="Motile_Sperm"/>
    <property type="match status" value="1"/>
</dbReference>
<evidence type="ECO:0000256" key="4">
    <source>
        <dbReference type="ARBA" id="ARBA00022989"/>
    </source>
</evidence>
<feature type="transmembrane region" description="Helical" evidence="7">
    <location>
        <begin position="197"/>
        <end position="216"/>
    </location>
</feature>
<evidence type="ECO:0000313" key="10">
    <source>
        <dbReference type="Proteomes" id="UP000009328"/>
    </source>
</evidence>
<evidence type="ECO:0000313" key="9">
    <source>
        <dbReference type="EMBL" id="CCH46573.1"/>
    </source>
</evidence>
<evidence type="ECO:0000256" key="1">
    <source>
        <dbReference type="ARBA" id="ARBA00004211"/>
    </source>
</evidence>
<name>K0KZK1_WICCF</name>
<comment type="similarity">
    <text evidence="2">Belongs to the VAMP-associated protein (VAP) (TC 9.B.17) family.</text>
</comment>
<feature type="compositionally biased region" description="Polar residues" evidence="6">
    <location>
        <begin position="126"/>
        <end position="138"/>
    </location>
</feature>
<dbReference type="InterPro" id="IPR008962">
    <property type="entry name" value="PapD-like_sf"/>
</dbReference>
<dbReference type="GO" id="GO:0090158">
    <property type="term" value="P:endoplasmic reticulum membrane organization"/>
    <property type="evidence" value="ECO:0007669"/>
    <property type="project" value="TreeGrafter"/>
</dbReference>
<dbReference type="InterPro" id="IPR016763">
    <property type="entry name" value="VAP"/>
</dbReference>
<comment type="subcellular location">
    <subcellularLocation>
        <location evidence="1">Membrane</location>
        <topology evidence="1">Single-pass type IV membrane protein</topology>
    </subcellularLocation>
</comment>
<dbReference type="FunCoup" id="K0KZK1">
    <property type="interactions" value="579"/>
</dbReference>
<keyword evidence="4 7" id="KW-1133">Transmembrane helix</keyword>
<evidence type="ECO:0000256" key="5">
    <source>
        <dbReference type="ARBA" id="ARBA00023136"/>
    </source>
</evidence>
<keyword evidence="3 7" id="KW-0812">Transmembrane</keyword>
<feature type="compositionally biased region" description="Low complexity" evidence="6">
    <location>
        <begin position="91"/>
        <end position="108"/>
    </location>
</feature>
<sequence length="217" mass="23728">MKLLLSRPNAAIIEPGKSIDVSIILLGLKEEPTPDFKCNDKFLIVALPSPYDLGDKSVADIWPQLESEFKPQSISKKIKVKYVFEKVNEESSQQHQQPLQQQSDIPSSNIDESSNVSAGIGGLGSNGNSAIPDQQQDSAKSIINEKSSIPPSYNESSEQNKIDELNEKLDSNVAKSQASKEQEQNSTITKNQSVGNAPLTTVILIALIAFIVGWLFF</sequence>
<comment type="caution">
    <text evidence="9">The sequence shown here is derived from an EMBL/GenBank/DDBJ whole genome shotgun (WGS) entry which is preliminary data.</text>
</comment>
<keyword evidence="5 7" id="KW-0472">Membrane</keyword>
<dbReference type="AlphaFoldDB" id="K0KZK1"/>
<dbReference type="GO" id="GO:0033149">
    <property type="term" value="F:FFAT motif binding"/>
    <property type="evidence" value="ECO:0007669"/>
    <property type="project" value="TreeGrafter"/>
</dbReference>
<dbReference type="Gene3D" id="2.60.40.10">
    <property type="entry name" value="Immunoglobulins"/>
    <property type="match status" value="1"/>
</dbReference>
<dbReference type="PROSITE" id="PS50202">
    <property type="entry name" value="MSP"/>
    <property type="match status" value="1"/>
</dbReference>
<feature type="domain" description="MSP" evidence="8">
    <location>
        <begin position="1"/>
        <end position="83"/>
    </location>
</feature>
<dbReference type="GO" id="GO:0005886">
    <property type="term" value="C:plasma membrane"/>
    <property type="evidence" value="ECO:0007669"/>
    <property type="project" value="TreeGrafter"/>
</dbReference>
<keyword evidence="10" id="KW-1185">Reference proteome</keyword>
<dbReference type="InterPro" id="IPR000535">
    <property type="entry name" value="MSP_dom"/>
</dbReference>
<dbReference type="GO" id="GO:0061817">
    <property type="term" value="P:endoplasmic reticulum-plasma membrane tethering"/>
    <property type="evidence" value="ECO:0007669"/>
    <property type="project" value="TreeGrafter"/>
</dbReference>
<reference evidence="9 10" key="1">
    <citation type="journal article" date="2012" name="Eukaryot. Cell">
        <title>Draft genome sequence of Wickerhamomyces ciferrii NRRL Y-1031 F-60-10.</title>
        <authorList>
            <person name="Schneider J."/>
            <person name="Andrea H."/>
            <person name="Blom J."/>
            <person name="Jaenicke S."/>
            <person name="Ruckert C."/>
            <person name="Schorsch C."/>
            <person name="Szczepanowski R."/>
            <person name="Farwick M."/>
            <person name="Goesmann A."/>
            <person name="Puhler A."/>
            <person name="Schaffer S."/>
            <person name="Tauch A."/>
            <person name="Kohler T."/>
            <person name="Brinkrolf K."/>
        </authorList>
    </citation>
    <scope>NUCLEOTIDE SEQUENCE [LARGE SCALE GENOMIC DNA]</scope>
    <source>
        <strain evidence="10">ATCC 14091 / BCRC 22168 / CBS 111 / JCM 3599 / NBRC 0793 / NRRL Y-1031 F-60-10</strain>
    </source>
</reference>
<dbReference type="SUPFAM" id="SSF49354">
    <property type="entry name" value="PapD-like"/>
    <property type="match status" value="1"/>
</dbReference>
<organism evidence="9 10">
    <name type="scientific">Wickerhamomyces ciferrii (strain ATCC 14091 / BCRC 22168 / CBS 111 / JCM 3599 / NBRC 0793 / NRRL Y-1031 F-60-10)</name>
    <name type="common">Yeast</name>
    <name type="synonym">Pichia ciferrii</name>
    <dbReference type="NCBI Taxonomy" id="1206466"/>
    <lineage>
        <taxon>Eukaryota</taxon>
        <taxon>Fungi</taxon>
        <taxon>Dikarya</taxon>
        <taxon>Ascomycota</taxon>
        <taxon>Saccharomycotina</taxon>
        <taxon>Saccharomycetes</taxon>
        <taxon>Phaffomycetales</taxon>
        <taxon>Wickerhamomycetaceae</taxon>
        <taxon>Wickerhamomyces</taxon>
    </lineage>
</organism>
<dbReference type="GO" id="GO:0005789">
    <property type="term" value="C:endoplasmic reticulum membrane"/>
    <property type="evidence" value="ECO:0007669"/>
    <property type="project" value="InterPro"/>
</dbReference>